<dbReference type="AlphaFoldDB" id="A0A1J4JKG9"/>
<gene>
    <name evidence="3" type="ORF">TRFO_35975</name>
</gene>
<accession>A0A1J4JKG9</accession>
<feature type="coiled-coil region" evidence="1">
    <location>
        <begin position="57"/>
        <end position="118"/>
    </location>
</feature>
<reference evidence="3" key="1">
    <citation type="submission" date="2016-10" db="EMBL/GenBank/DDBJ databases">
        <authorList>
            <person name="Benchimol M."/>
            <person name="Almeida L.G."/>
            <person name="Vasconcelos A.T."/>
            <person name="Perreira-Neves A."/>
            <person name="Rosa I.A."/>
            <person name="Tasca T."/>
            <person name="Bogo M.R."/>
            <person name="de Souza W."/>
        </authorList>
    </citation>
    <scope>NUCLEOTIDE SEQUENCE [LARGE SCALE GENOMIC DNA]</scope>
    <source>
        <strain evidence="3">K</strain>
    </source>
</reference>
<organism evidence="3 4">
    <name type="scientific">Tritrichomonas foetus</name>
    <dbReference type="NCBI Taxonomy" id="1144522"/>
    <lineage>
        <taxon>Eukaryota</taxon>
        <taxon>Metamonada</taxon>
        <taxon>Parabasalia</taxon>
        <taxon>Tritrichomonadida</taxon>
        <taxon>Tritrichomonadidae</taxon>
        <taxon>Tritrichomonas</taxon>
    </lineage>
</organism>
<dbReference type="RefSeq" id="XP_068350869.1">
    <property type="nucleotide sequence ID" value="XM_068510565.1"/>
</dbReference>
<dbReference type="EMBL" id="MLAK01001097">
    <property type="protein sequence ID" value="OHS97732.1"/>
    <property type="molecule type" value="Genomic_DNA"/>
</dbReference>
<name>A0A1J4JKG9_9EUKA</name>
<dbReference type="OrthoDB" id="10532941at2759"/>
<evidence type="ECO:0000313" key="4">
    <source>
        <dbReference type="Proteomes" id="UP000179807"/>
    </source>
</evidence>
<evidence type="ECO:0000256" key="2">
    <source>
        <dbReference type="SAM" id="MobiDB-lite"/>
    </source>
</evidence>
<proteinExistence type="predicted"/>
<feature type="region of interest" description="Disordered" evidence="2">
    <location>
        <begin position="259"/>
        <end position="281"/>
    </location>
</feature>
<dbReference type="VEuPathDB" id="TrichDB:TRFO_35975"/>
<comment type="caution">
    <text evidence="3">The sequence shown here is derived from an EMBL/GenBank/DDBJ whole genome shotgun (WGS) entry which is preliminary data.</text>
</comment>
<keyword evidence="4" id="KW-1185">Reference proteome</keyword>
<evidence type="ECO:0000256" key="1">
    <source>
        <dbReference type="SAM" id="Coils"/>
    </source>
</evidence>
<protein>
    <submittedName>
        <fullName evidence="3">Uncharacterized protein</fullName>
    </submittedName>
</protein>
<keyword evidence="1" id="KW-0175">Coiled coil</keyword>
<dbReference type="Proteomes" id="UP000179807">
    <property type="component" value="Unassembled WGS sequence"/>
</dbReference>
<evidence type="ECO:0000313" key="3">
    <source>
        <dbReference type="EMBL" id="OHS97732.1"/>
    </source>
</evidence>
<sequence length="281" mass="32947">MSFETGTINTYSADTTAKFDEIDDDEAKAIEEYNYEQAEFLYNSRCVMAEAHITEAKNHYEDQRQKYNDRFLDLLNQKRSQNQEKFEHDCEEARQRLQQRIEDLNASQKDELHELEGRWREARSYQRTQIEKTVETLLSSSQLLAKSHRYQEAIAMRDKARGIQRRQRHPKIDECDADFQEQFKQMLLRHEQAFEELIAQHEALIRLFEEKLEAANNTAEAECHIDEAYASVEIMDTALLDTKNQDAAVPVVQHFSPRANKSRRGLQSSLVLEEREDAANA</sequence>
<dbReference type="GeneID" id="94845269"/>